<dbReference type="PANTHER" id="PTHR30348:SF13">
    <property type="entry name" value="UPF0759 PROTEIN YUNF"/>
    <property type="match status" value="1"/>
</dbReference>
<dbReference type="Pfam" id="PF01904">
    <property type="entry name" value="DUF72"/>
    <property type="match status" value="1"/>
</dbReference>
<dbReference type="EMBL" id="CP129118">
    <property type="protein sequence ID" value="WOV86436.1"/>
    <property type="molecule type" value="Genomic_DNA"/>
</dbReference>
<dbReference type="Gene3D" id="3.20.20.410">
    <property type="entry name" value="Protein of unknown function UPF0759"/>
    <property type="match status" value="1"/>
</dbReference>
<evidence type="ECO:0000313" key="1">
    <source>
        <dbReference type="EMBL" id="WOV86436.1"/>
    </source>
</evidence>
<dbReference type="InterPro" id="IPR002763">
    <property type="entry name" value="DUF72"/>
</dbReference>
<accession>A0ABZ0L1D5</accession>
<evidence type="ECO:0000313" key="2">
    <source>
        <dbReference type="Proteomes" id="UP001303902"/>
    </source>
</evidence>
<sequence>MIHIGLTGLGDHPDVYQSSSSAKEKLKDYSMHFPIVELDASFYAIQPERNICKWIDETPETFQFIVKAYQGMTGHLRGKSPYDSPEEMFNQFKLSIGPLRDAGKLAMILMQFPPWFDCKKENVDELRSIRRHLEGYDIAIEFRHQSWYAGELREKSLAFLRDLDFIHTIADEPQDGDGSVPLVAVSTSEEKAFVRLHGRNVGGWRNRTGDSEAWRKVRYLYNYSDAELEEIRTVIGGLDSSTEDVYVIFNNNSGGHAAENAKRLQKLMGIDFHALAPKQLDIFEGE</sequence>
<dbReference type="SUPFAM" id="SSF117396">
    <property type="entry name" value="TM1631-like"/>
    <property type="match status" value="1"/>
</dbReference>
<gene>
    <name evidence="1" type="ORF">QWT69_10960</name>
</gene>
<keyword evidence="2" id="KW-1185">Reference proteome</keyword>
<proteinExistence type="predicted"/>
<dbReference type="Proteomes" id="UP001303902">
    <property type="component" value="Chromosome"/>
</dbReference>
<protein>
    <submittedName>
        <fullName evidence="1">DUF72 domain-containing protein</fullName>
    </submittedName>
</protein>
<organism evidence="1 2">
    <name type="scientific">Sporosarcina oncorhynchi</name>
    <dbReference type="NCBI Taxonomy" id="3056444"/>
    <lineage>
        <taxon>Bacteria</taxon>
        <taxon>Bacillati</taxon>
        <taxon>Bacillota</taxon>
        <taxon>Bacilli</taxon>
        <taxon>Bacillales</taxon>
        <taxon>Caryophanaceae</taxon>
        <taxon>Sporosarcina</taxon>
    </lineage>
</organism>
<dbReference type="PANTHER" id="PTHR30348">
    <property type="entry name" value="UNCHARACTERIZED PROTEIN YECE"/>
    <property type="match status" value="1"/>
</dbReference>
<name>A0ABZ0L1D5_9BACL</name>
<dbReference type="RefSeq" id="WP_317965611.1">
    <property type="nucleotide sequence ID" value="NZ_CP129118.1"/>
</dbReference>
<dbReference type="InterPro" id="IPR036520">
    <property type="entry name" value="UPF0759_sf"/>
</dbReference>
<reference evidence="1 2" key="1">
    <citation type="submission" date="2023-06" db="EMBL/GenBank/DDBJ databases">
        <title>Sporosarcina sp. nov., isolated from Korean tranditional fermented seafood 'Jeotgal'.</title>
        <authorList>
            <person name="Yang A.I."/>
            <person name="Shin N.-R."/>
        </authorList>
    </citation>
    <scope>NUCLEOTIDE SEQUENCE [LARGE SCALE GENOMIC DNA]</scope>
    <source>
        <strain evidence="1 2">T2O-4</strain>
    </source>
</reference>